<dbReference type="AlphaFoldDB" id="A0AAE3XW51"/>
<keyword evidence="1" id="KW-0472">Membrane</keyword>
<gene>
    <name evidence="2" type="ORF">J2738_000870</name>
</gene>
<evidence type="ECO:0000313" key="3">
    <source>
        <dbReference type="Proteomes" id="UP001184828"/>
    </source>
</evidence>
<proteinExistence type="predicted"/>
<evidence type="ECO:0000313" key="2">
    <source>
        <dbReference type="EMBL" id="MDR6424748.1"/>
    </source>
</evidence>
<feature type="transmembrane region" description="Helical" evidence="1">
    <location>
        <begin position="24"/>
        <end position="42"/>
    </location>
</feature>
<organism evidence="2 3">
    <name type="scientific">Variovorax paradoxus</name>
    <dbReference type="NCBI Taxonomy" id="34073"/>
    <lineage>
        <taxon>Bacteria</taxon>
        <taxon>Pseudomonadati</taxon>
        <taxon>Pseudomonadota</taxon>
        <taxon>Betaproteobacteria</taxon>
        <taxon>Burkholderiales</taxon>
        <taxon>Comamonadaceae</taxon>
        <taxon>Variovorax</taxon>
    </lineage>
</organism>
<name>A0AAE3XW51_VARPD</name>
<reference evidence="2" key="1">
    <citation type="submission" date="2023-07" db="EMBL/GenBank/DDBJ databases">
        <title>Sorghum-associated microbial communities from plants grown in Nebraska, USA.</title>
        <authorList>
            <person name="Schachtman D."/>
        </authorList>
    </citation>
    <scope>NUCLEOTIDE SEQUENCE</scope>
    <source>
        <strain evidence="2">DS2114</strain>
    </source>
</reference>
<accession>A0AAE3XW51</accession>
<sequence length="71" mass="7523">MNQLFVRAGNFMSSFVKEEDGAQVIEYALIIAVVSIALVIALQGLTTGGYFTTFIQRVAACLSGDMVTCAG</sequence>
<protein>
    <submittedName>
        <fullName evidence="2">Pilus assembly protein Flp/PilA</fullName>
    </submittedName>
</protein>
<dbReference type="InterPro" id="IPR007047">
    <property type="entry name" value="Flp_Fap"/>
</dbReference>
<comment type="caution">
    <text evidence="2">The sequence shown here is derived from an EMBL/GenBank/DDBJ whole genome shotgun (WGS) entry which is preliminary data.</text>
</comment>
<dbReference type="RefSeq" id="WP_192324983.1">
    <property type="nucleotide sequence ID" value="NZ_JAVDQZ010000001.1"/>
</dbReference>
<keyword evidence="1" id="KW-0812">Transmembrane</keyword>
<dbReference type="Pfam" id="PF04964">
    <property type="entry name" value="Flp_Fap"/>
    <property type="match status" value="1"/>
</dbReference>
<dbReference type="EMBL" id="JAVDQZ010000001">
    <property type="protein sequence ID" value="MDR6424748.1"/>
    <property type="molecule type" value="Genomic_DNA"/>
</dbReference>
<keyword evidence="1" id="KW-1133">Transmembrane helix</keyword>
<dbReference type="Proteomes" id="UP001184828">
    <property type="component" value="Unassembled WGS sequence"/>
</dbReference>
<evidence type="ECO:0000256" key="1">
    <source>
        <dbReference type="SAM" id="Phobius"/>
    </source>
</evidence>